<protein>
    <submittedName>
        <fullName evidence="1">Uncharacterized protein</fullName>
    </submittedName>
</protein>
<gene>
    <name evidence="1" type="ORF">FHETE_9044</name>
</gene>
<proteinExistence type="predicted"/>
<comment type="caution">
    <text evidence="1">The sequence shown here is derived from an EMBL/GenBank/DDBJ whole genome shotgun (WGS) entry which is preliminary data.</text>
</comment>
<evidence type="ECO:0000313" key="2">
    <source>
        <dbReference type="Proteomes" id="UP000567885"/>
    </source>
</evidence>
<dbReference type="AlphaFoldDB" id="A0A8H5WIX7"/>
<evidence type="ECO:0000313" key="1">
    <source>
        <dbReference type="EMBL" id="KAF5660215.1"/>
    </source>
</evidence>
<keyword evidence="2" id="KW-1185">Reference proteome</keyword>
<accession>A0A8H5WIX7</accession>
<reference evidence="1 2" key="1">
    <citation type="submission" date="2020-05" db="EMBL/GenBank/DDBJ databases">
        <title>Identification and distribution of gene clusters putatively required for synthesis of sphingolipid metabolism inhibitors in phylogenetically diverse species of the filamentous fungus Fusarium.</title>
        <authorList>
            <person name="Kim H.-S."/>
            <person name="Busman M."/>
            <person name="Brown D.W."/>
            <person name="Divon H."/>
            <person name="Uhlig S."/>
            <person name="Proctor R.H."/>
        </authorList>
    </citation>
    <scope>NUCLEOTIDE SEQUENCE [LARGE SCALE GENOMIC DNA]</scope>
    <source>
        <strain evidence="1 2">NRRL 20693</strain>
    </source>
</reference>
<name>A0A8H5WIX7_FUSHE</name>
<dbReference type="Proteomes" id="UP000567885">
    <property type="component" value="Unassembled WGS sequence"/>
</dbReference>
<sequence>MGTFPQNCCTTFVREIPKRLIFDNPLLVDSLEDIYGRDDRGNRKFGYSEEFDRLHIKTTQIEPQDLVKELQYRGVLKTE</sequence>
<organism evidence="1 2">
    <name type="scientific">Fusarium heterosporum</name>
    <dbReference type="NCBI Taxonomy" id="42747"/>
    <lineage>
        <taxon>Eukaryota</taxon>
        <taxon>Fungi</taxon>
        <taxon>Dikarya</taxon>
        <taxon>Ascomycota</taxon>
        <taxon>Pezizomycotina</taxon>
        <taxon>Sordariomycetes</taxon>
        <taxon>Hypocreomycetidae</taxon>
        <taxon>Hypocreales</taxon>
        <taxon>Nectriaceae</taxon>
        <taxon>Fusarium</taxon>
        <taxon>Fusarium heterosporum species complex</taxon>
    </lineage>
</organism>
<dbReference type="EMBL" id="JAAGWQ010000199">
    <property type="protein sequence ID" value="KAF5660215.1"/>
    <property type="molecule type" value="Genomic_DNA"/>
</dbReference>